<accession>A0ABT2EHV2</accession>
<dbReference type="EMBL" id="JAJISC010000007">
    <property type="protein sequence ID" value="MCS2610685.1"/>
    <property type="molecule type" value="Genomic_DNA"/>
</dbReference>
<protein>
    <submittedName>
        <fullName evidence="3">MbcA/ParS/Xre antitoxin family protein</fullName>
    </submittedName>
</protein>
<dbReference type="RefSeq" id="WP_259037171.1">
    <property type="nucleotide sequence ID" value="NZ_JAJISC010000007.1"/>
</dbReference>
<evidence type="ECO:0000313" key="4">
    <source>
        <dbReference type="Proteomes" id="UP001165542"/>
    </source>
</evidence>
<comment type="caution">
    <text evidence="3">The sequence shown here is derived from an EMBL/GenBank/DDBJ whole genome shotgun (WGS) entry which is preliminary data.</text>
</comment>
<dbReference type="InterPro" id="IPR046847">
    <property type="entry name" value="Xre-like_HTH"/>
</dbReference>
<organism evidence="3 4">
    <name type="scientific">Halomonas dongshanensis</name>
    <dbReference type="NCBI Taxonomy" id="2890835"/>
    <lineage>
        <taxon>Bacteria</taxon>
        <taxon>Pseudomonadati</taxon>
        <taxon>Pseudomonadota</taxon>
        <taxon>Gammaproteobacteria</taxon>
        <taxon>Oceanospirillales</taxon>
        <taxon>Halomonadaceae</taxon>
        <taxon>Halomonas</taxon>
    </lineage>
</organism>
<name>A0ABT2EHV2_9GAMM</name>
<evidence type="ECO:0000313" key="3">
    <source>
        <dbReference type="EMBL" id="MCS2610685.1"/>
    </source>
</evidence>
<reference evidence="3" key="1">
    <citation type="submission" date="2021-11" db="EMBL/GenBank/DDBJ databases">
        <title>Halomonas sp., isolated from a coastal aquaculture zone in Dongshan Bay.</title>
        <authorList>
            <person name="Lin W."/>
        </authorList>
    </citation>
    <scope>NUCLEOTIDE SEQUENCE</scope>
    <source>
        <strain evidence="3">Yzlin-01</strain>
    </source>
</reference>
<dbReference type="Proteomes" id="UP001165542">
    <property type="component" value="Unassembled WGS sequence"/>
</dbReference>
<dbReference type="InterPro" id="IPR024467">
    <property type="entry name" value="Xre/MbcA/ParS-like_toxin-bd"/>
</dbReference>
<dbReference type="Pfam" id="PF09722">
    <property type="entry name" value="Xre_MbcA_ParS_C"/>
    <property type="match status" value="1"/>
</dbReference>
<gene>
    <name evidence="3" type="ORF">LLY24_15315</name>
</gene>
<feature type="domain" description="Antitoxin Xre/MbcA/ParS-like toxin-binding" evidence="1">
    <location>
        <begin position="87"/>
        <end position="140"/>
    </location>
</feature>
<evidence type="ECO:0000259" key="2">
    <source>
        <dbReference type="Pfam" id="PF20432"/>
    </source>
</evidence>
<sequence>MLDVAHGIDKHGVDKHSADNKAAAATGLKAAVRILDKWQATGEQGEAILRVSHSTYARARRNDLSAIKLDADQLARISYVLNIHATLRLLFENPENLYGFVNMPNHTPFFNGRTPLAIMGSGEFAALYETFKRIDSLRGGQW</sequence>
<keyword evidence="4" id="KW-1185">Reference proteome</keyword>
<feature type="domain" description="Antitoxin Xre-like helix-turn-helix" evidence="2">
    <location>
        <begin position="22"/>
        <end position="81"/>
    </location>
</feature>
<evidence type="ECO:0000259" key="1">
    <source>
        <dbReference type="Pfam" id="PF09722"/>
    </source>
</evidence>
<dbReference type="Pfam" id="PF20432">
    <property type="entry name" value="Xre-like-HTH"/>
    <property type="match status" value="1"/>
</dbReference>
<proteinExistence type="predicted"/>